<dbReference type="InterPro" id="IPR008591">
    <property type="entry name" value="GINS_Sld5"/>
</dbReference>
<dbReference type="InterPro" id="IPR036224">
    <property type="entry name" value="GINS_bundle-like_dom_sf"/>
</dbReference>
<dbReference type="AlphaFoldDB" id="A0AAV0BM99"/>
<dbReference type="Proteomes" id="UP001153365">
    <property type="component" value="Unassembled WGS sequence"/>
</dbReference>
<feature type="region of interest" description="Disordered" evidence="2">
    <location>
        <begin position="1"/>
        <end position="52"/>
    </location>
</feature>
<dbReference type="CDD" id="cd21692">
    <property type="entry name" value="GINS_B_Sld5"/>
    <property type="match status" value="1"/>
</dbReference>
<dbReference type="EMBL" id="CALTRL010005975">
    <property type="protein sequence ID" value="CAH7688372.1"/>
    <property type="molecule type" value="Genomic_DNA"/>
</dbReference>
<keyword evidence="5" id="KW-1185">Reference proteome</keyword>
<dbReference type="GO" id="GO:0000727">
    <property type="term" value="P:double-strand break repair via break-induced replication"/>
    <property type="evidence" value="ECO:0007669"/>
    <property type="project" value="TreeGrafter"/>
</dbReference>
<dbReference type="InterPro" id="IPR031633">
    <property type="entry name" value="SLD5_C"/>
</dbReference>
<dbReference type="PIRSF" id="PIRSF007764">
    <property type="entry name" value="Sld5"/>
    <property type="match status" value="1"/>
</dbReference>
<dbReference type="CDD" id="cd11711">
    <property type="entry name" value="GINS_A_Sld5"/>
    <property type="match status" value="1"/>
</dbReference>
<dbReference type="Gene3D" id="1.20.58.1030">
    <property type="match status" value="1"/>
</dbReference>
<feature type="domain" description="DNA replication complex GINS protein SLD5 C-terminal" evidence="3">
    <location>
        <begin position="195"/>
        <end position="247"/>
    </location>
</feature>
<dbReference type="PANTHER" id="PTHR21206">
    <property type="entry name" value="SLD5 PROTEIN"/>
    <property type="match status" value="1"/>
</dbReference>
<organism evidence="4 5">
    <name type="scientific">Phakopsora pachyrhizi</name>
    <name type="common">Asian soybean rust disease fungus</name>
    <dbReference type="NCBI Taxonomy" id="170000"/>
    <lineage>
        <taxon>Eukaryota</taxon>
        <taxon>Fungi</taxon>
        <taxon>Dikarya</taxon>
        <taxon>Basidiomycota</taxon>
        <taxon>Pucciniomycotina</taxon>
        <taxon>Pucciniomycetes</taxon>
        <taxon>Pucciniales</taxon>
        <taxon>Phakopsoraceae</taxon>
        <taxon>Phakopsora</taxon>
    </lineage>
</organism>
<evidence type="ECO:0000259" key="3">
    <source>
        <dbReference type="Pfam" id="PF16922"/>
    </source>
</evidence>
<gene>
    <name evidence="4" type="ORF">PPACK8108_LOCUS23330</name>
</gene>
<name>A0AAV0BM99_PHAPC</name>
<keyword evidence="1" id="KW-0235">DNA replication</keyword>
<dbReference type="GO" id="GO:0000811">
    <property type="term" value="C:GINS complex"/>
    <property type="evidence" value="ECO:0007669"/>
    <property type="project" value="UniProtKB-UniRule"/>
</dbReference>
<feature type="compositionally biased region" description="Acidic residues" evidence="2">
    <location>
        <begin position="39"/>
        <end position="52"/>
    </location>
</feature>
<sequence>MSSSLAGPSSGDLPVRFGETDGSGPRQDDQASDQLGIDDGSEEEEEGEEEETLTMKLLRVWSNERLAPEILHHQEPLLELAMDRVQQQSTALEVLFNNPEGLSSEEHFRLTLIETEIEQLRYLCKAYSRTRMFKLDKFFDHCLIDGETRSKLSKVDLEYCKREQTLVHNLMFGSVLEGLPSKYHRLDEDHMIVRPDLDHGVFISVRRSCGPVYLPNSESIMLKKDSKHFLRYRSIKKFLESEHVKLI</sequence>
<comment type="subcellular location">
    <subcellularLocation>
        <location evidence="1">Nucleus</location>
    </subcellularLocation>
</comment>
<dbReference type="SUPFAM" id="SSF158573">
    <property type="entry name" value="GINS helical bundle-like"/>
    <property type="match status" value="1"/>
</dbReference>
<dbReference type="PANTHER" id="PTHR21206:SF0">
    <property type="entry name" value="DNA REPLICATION COMPLEX GINS PROTEIN SLD5"/>
    <property type="match status" value="1"/>
</dbReference>
<dbReference type="SUPFAM" id="SSF160059">
    <property type="entry name" value="PriA/YqbF domain"/>
    <property type="match status" value="1"/>
</dbReference>
<reference evidence="4" key="1">
    <citation type="submission" date="2022-06" db="EMBL/GenBank/DDBJ databases">
        <authorList>
            <consortium name="SYNGENTA / RWTH Aachen University"/>
        </authorList>
    </citation>
    <scope>NUCLEOTIDE SEQUENCE</scope>
</reference>
<dbReference type="Pfam" id="PF16922">
    <property type="entry name" value="SLD5_C"/>
    <property type="match status" value="1"/>
</dbReference>
<dbReference type="InterPro" id="IPR038749">
    <property type="entry name" value="Sld5_GINS_A"/>
</dbReference>
<proteinExistence type="inferred from homology"/>
<evidence type="ECO:0000256" key="2">
    <source>
        <dbReference type="SAM" id="MobiDB-lite"/>
    </source>
</evidence>
<comment type="caution">
    <text evidence="4">The sequence shown here is derived from an EMBL/GenBank/DDBJ whole genome shotgun (WGS) entry which is preliminary data.</text>
</comment>
<keyword evidence="1" id="KW-0539">Nucleus</keyword>
<evidence type="ECO:0000313" key="5">
    <source>
        <dbReference type="Proteomes" id="UP001153365"/>
    </source>
</evidence>
<comment type="function">
    <text evidence="1">The GINS complex plays an essential role in the initiation of DNA replication.</text>
</comment>
<evidence type="ECO:0000313" key="4">
    <source>
        <dbReference type="EMBL" id="CAH7688372.1"/>
    </source>
</evidence>
<comment type="similarity">
    <text evidence="1">Belongs to the GINS4/SLD5 family.</text>
</comment>
<evidence type="ECO:0000256" key="1">
    <source>
        <dbReference type="PIRNR" id="PIRNR007764"/>
    </source>
</evidence>
<dbReference type="GO" id="GO:0006261">
    <property type="term" value="P:DNA-templated DNA replication"/>
    <property type="evidence" value="ECO:0007669"/>
    <property type="project" value="InterPro"/>
</dbReference>
<protein>
    <recommendedName>
        <fullName evidence="1">DNA replication complex GINS protein SLD5</fullName>
    </recommendedName>
</protein>
<accession>A0AAV0BM99</accession>